<dbReference type="Gene3D" id="3.30.300.30">
    <property type="match status" value="1"/>
</dbReference>
<dbReference type="SUPFAM" id="SSF56801">
    <property type="entry name" value="Acetyl-CoA synthetase-like"/>
    <property type="match status" value="1"/>
</dbReference>
<sequence length="571" mass="64873">MDEVKINDSQKKLYEKMGYWGKKTLLDYWHTSVKKYRDKEFVVDDRGYRYTYGQLDEKAGIVASYFLSIGVKPLDVISFQIPIWSEFVIVSIACMKVGAVVNPIGMCYSGREVSYLLNLCKSKVFLCPTWYNKTNYEKLILSVTKDVKSLKHIVLLDNLKEKESNIITLKHILSSYFSLNIKDEVVVDSNDVAAVLCTSGTTGCAKGAMLTHNNIIFSEKYFNKELGITKDDIMFMPAPLNHATGFHHGIIAPMLIGSKVVLQQKFKSKKAIELMNKEKCTWSMGATPFIYDILKNIREDELYLSSLKFYLCGGAVVPEEMVRQAYEYGIKLCEVYGSTESVPHVFVRPDENIELIFGTAGRPMEGVEVKIVDENRKEVLPRNLGEEASRGPNVFVGYIGDKSATNKVLDDEGWFYSGDLCVSDTSGNINIIGRKKDIIVRGGENLNSNHISQYISKFPLIKDEAVIGMPDKRLGERICAYVVLKKEINTLKLEELLEYMEKEKIPKRYWPEHLEIIDKIPRTDSGKVKKNLLAKDLRVRMSRQEESSWKGKNSVQEDQEKPQNQGLCAPS</sequence>
<evidence type="ECO:0000256" key="1">
    <source>
        <dbReference type="ARBA" id="ARBA00006432"/>
    </source>
</evidence>
<keyword evidence="2 6" id="KW-0436">Ligase</keyword>
<dbReference type="InterPro" id="IPR020845">
    <property type="entry name" value="AMP-binding_CS"/>
</dbReference>
<protein>
    <submittedName>
        <fullName evidence="6">Short-chain-fatty-acid--CoA ligase</fullName>
        <ecNumber evidence="6">6.2.1.-</ecNumber>
    </submittedName>
</protein>
<feature type="domain" description="AMP-dependent synthetase/ligase" evidence="4">
    <location>
        <begin position="31"/>
        <end position="398"/>
    </location>
</feature>
<dbReference type="EC" id="6.2.1.-" evidence="6"/>
<accession>A0A168R3Y2</accession>
<feature type="domain" description="AMP-binding enzyme C-terminal" evidence="5">
    <location>
        <begin position="455"/>
        <end position="527"/>
    </location>
</feature>
<dbReference type="EMBL" id="LITT01000013">
    <property type="protein sequence ID" value="OAA90013.1"/>
    <property type="molecule type" value="Genomic_DNA"/>
</dbReference>
<dbReference type="NCBIfam" id="NF004758">
    <property type="entry name" value="PRK06087.1"/>
    <property type="match status" value="1"/>
</dbReference>
<dbReference type="Proteomes" id="UP000077407">
    <property type="component" value="Unassembled WGS sequence"/>
</dbReference>
<proteinExistence type="inferred from homology"/>
<dbReference type="Pfam" id="PF13193">
    <property type="entry name" value="AMP-binding_C"/>
    <property type="match status" value="1"/>
</dbReference>
<dbReference type="GO" id="GO:0031956">
    <property type="term" value="F:medium-chain fatty acid-CoA ligase activity"/>
    <property type="evidence" value="ECO:0007669"/>
    <property type="project" value="TreeGrafter"/>
</dbReference>
<dbReference type="RefSeq" id="WP_063555121.1">
    <property type="nucleotide sequence ID" value="NZ_LITT01000013.1"/>
</dbReference>
<feature type="compositionally biased region" description="Polar residues" evidence="3">
    <location>
        <begin position="550"/>
        <end position="571"/>
    </location>
</feature>
<dbReference type="InterPro" id="IPR000873">
    <property type="entry name" value="AMP-dep_synth/lig_dom"/>
</dbReference>
<dbReference type="InterPro" id="IPR042099">
    <property type="entry name" value="ANL_N_sf"/>
</dbReference>
<evidence type="ECO:0000313" key="7">
    <source>
        <dbReference type="Proteomes" id="UP000077407"/>
    </source>
</evidence>
<evidence type="ECO:0000259" key="4">
    <source>
        <dbReference type="Pfam" id="PF00501"/>
    </source>
</evidence>
<reference evidence="6 7" key="1">
    <citation type="journal article" date="2015" name="Biotechnol. Bioeng.">
        <title>Genome sequence and phenotypic characterization of Caulobacter segnis.</title>
        <authorList>
            <person name="Patel S."/>
            <person name="Fletcher B."/>
            <person name="Scott D.C."/>
            <person name="Ely B."/>
        </authorList>
    </citation>
    <scope>NUCLEOTIDE SEQUENCE [LARGE SCALE GENOMIC DNA]</scope>
    <source>
        <strain evidence="6 7">ERI-2</strain>
    </source>
</reference>
<comment type="caution">
    <text evidence="6">The sequence shown here is derived from an EMBL/GenBank/DDBJ whole genome shotgun (WGS) entry which is preliminary data.</text>
</comment>
<dbReference type="OrthoDB" id="9778383at2"/>
<dbReference type="GO" id="GO:0006631">
    <property type="term" value="P:fatty acid metabolic process"/>
    <property type="evidence" value="ECO:0007669"/>
    <property type="project" value="TreeGrafter"/>
</dbReference>
<evidence type="ECO:0000256" key="3">
    <source>
        <dbReference type="SAM" id="MobiDB-lite"/>
    </source>
</evidence>
<dbReference type="AlphaFoldDB" id="A0A168R3Y2"/>
<dbReference type="Gene3D" id="3.40.50.12780">
    <property type="entry name" value="N-terminal domain of ligase-like"/>
    <property type="match status" value="1"/>
</dbReference>
<evidence type="ECO:0000313" key="6">
    <source>
        <dbReference type="EMBL" id="OAA90013.1"/>
    </source>
</evidence>
<organism evidence="6 7">
    <name type="scientific">Clostridium ljungdahlii</name>
    <dbReference type="NCBI Taxonomy" id="1538"/>
    <lineage>
        <taxon>Bacteria</taxon>
        <taxon>Bacillati</taxon>
        <taxon>Bacillota</taxon>
        <taxon>Clostridia</taxon>
        <taxon>Eubacteriales</taxon>
        <taxon>Clostridiaceae</taxon>
        <taxon>Clostridium</taxon>
    </lineage>
</organism>
<dbReference type="PANTHER" id="PTHR43201">
    <property type="entry name" value="ACYL-COA SYNTHETASE"/>
    <property type="match status" value="1"/>
</dbReference>
<gene>
    <name evidence="6" type="primary">fadK</name>
    <name evidence="6" type="ORF">WY13_01602</name>
</gene>
<comment type="similarity">
    <text evidence="1">Belongs to the ATP-dependent AMP-binding enzyme family.</text>
</comment>
<dbReference type="InterPro" id="IPR045851">
    <property type="entry name" value="AMP-bd_C_sf"/>
</dbReference>
<name>A0A168R3Y2_9CLOT</name>
<dbReference type="Pfam" id="PF00501">
    <property type="entry name" value="AMP-binding"/>
    <property type="match status" value="1"/>
</dbReference>
<feature type="region of interest" description="Disordered" evidence="3">
    <location>
        <begin position="541"/>
        <end position="571"/>
    </location>
</feature>
<evidence type="ECO:0000259" key="5">
    <source>
        <dbReference type="Pfam" id="PF13193"/>
    </source>
</evidence>
<evidence type="ECO:0000256" key="2">
    <source>
        <dbReference type="ARBA" id="ARBA00022598"/>
    </source>
</evidence>
<dbReference type="PANTHER" id="PTHR43201:SF5">
    <property type="entry name" value="MEDIUM-CHAIN ACYL-COA LIGASE ACSF2, MITOCHONDRIAL"/>
    <property type="match status" value="1"/>
</dbReference>
<dbReference type="PROSITE" id="PS00455">
    <property type="entry name" value="AMP_BINDING"/>
    <property type="match status" value="1"/>
</dbReference>
<dbReference type="InterPro" id="IPR025110">
    <property type="entry name" value="AMP-bd_C"/>
</dbReference>
<dbReference type="PATRIC" id="fig|1538.10.peg.2046"/>